<evidence type="ECO:0000313" key="1">
    <source>
        <dbReference type="EMBL" id="KKO80870.1"/>
    </source>
</evidence>
<proteinExistence type="predicted"/>
<sequence length="228" mass="24155">MDTEPLRIAVVLFEGFELLDVFGPVQLLQAVPEVTVVFAGPDGKPVASSQGVEVVPTISYAQIEPTDALLVPGGKGTRRLVEDVSFLAWLREVGAQAPWVASVCTGSAVLAAAGLLEGYAATSNKRAFAWASSFGESVTWKPKARWVQDCNRWTSSGVAAGMDMTVALIAELISEAAAVDAANFAEYEPHRDCEWDPFARINGLVPSSGGEAERGDVTFGQSDDAHGR</sequence>
<protein>
    <submittedName>
        <fullName evidence="1">Thiamine biosynthesis protein ThiJ</fullName>
    </submittedName>
</protein>
<keyword evidence="2" id="KW-1185">Reference proteome</keyword>
<reference evidence="1" key="1">
    <citation type="submission" date="2015-04" db="EMBL/GenBank/DDBJ databases">
        <title>Draft Genome Sequences of Three Species of Emerging Human-Pathogenic Corynebacteria.</title>
        <authorList>
            <person name="Pacheco L.G."/>
            <person name="Mattos-Guaraldi A.L."/>
            <person name="Santos C.S."/>
            <person name="Veras A.O."/>
            <person name="Guimaraes L.C."/>
            <person name="Abreu V."/>
            <person name="Pereira F.L."/>
            <person name="Soares S.C."/>
            <person name="Dorella F.A."/>
            <person name="Carvalho A.F."/>
            <person name="Leal C.G."/>
            <person name="Figueiredo H.C."/>
            <person name="Ramos J.N."/>
            <person name="Vieira V."/>
            <person name="Farfour E."/>
            <person name="Guiso N."/>
            <person name="Hirata R.Jr."/>
            <person name="Ramos R.T."/>
            <person name="Azevedo V."/>
            <person name="Silva A."/>
        </authorList>
    </citation>
    <scope>NUCLEOTIDE SEQUENCE</scope>
    <source>
        <strain evidence="1">1941</strain>
    </source>
</reference>
<dbReference type="Proteomes" id="UP000034245">
    <property type="component" value="Unassembled WGS sequence"/>
</dbReference>
<gene>
    <name evidence="1" type="ORF">WU87_03050</name>
</gene>
<comment type="caution">
    <text evidence="1">The sequence shown here is derived from an EMBL/GenBank/DDBJ whole genome shotgun (WGS) entry which is preliminary data.</text>
</comment>
<name>A0ACC4UCP1_9CORY</name>
<organism evidence="1 2">
    <name type="scientific">Corynebacterium minutissimum</name>
    <dbReference type="NCBI Taxonomy" id="38301"/>
    <lineage>
        <taxon>Bacteria</taxon>
        <taxon>Bacillati</taxon>
        <taxon>Actinomycetota</taxon>
        <taxon>Actinomycetes</taxon>
        <taxon>Mycobacteriales</taxon>
        <taxon>Corynebacteriaceae</taxon>
        <taxon>Corynebacterium</taxon>
    </lineage>
</organism>
<dbReference type="EMBL" id="LAYQ01000006">
    <property type="protein sequence ID" value="KKO80870.1"/>
    <property type="molecule type" value="Genomic_DNA"/>
</dbReference>
<accession>A0ACC4UCP1</accession>
<evidence type="ECO:0000313" key="2">
    <source>
        <dbReference type="Proteomes" id="UP000034245"/>
    </source>
</evidence>